<protein>
    <submittedName>
        <fullName evidence="3">Uncharacterized protein</fullName>
    </submittedName>
</protein>
<keyword evidence="4" id="KW-1185">Reference proteome</keyword>
<feature type="signal peptide" evidence="2">
    <location>
        <begin position="1"/>
        <end position="26"/>
    </location>
</feature>
<feature type="compositionally biased region" description="Low complexity" evidence="1">
    <location>
        <begin position="596"/>
        <end position="608"/>
    </location>
</feature>
<proteinExistence type="predicted"/>
<evidence type="ECO:0000256" key="2">
    <source>
        <dbReference type="SAM" id="SignalP"/>
    </source>
</evidence>
<dbReference type="Proteomes" id="UP000274922">
    <property type="component" value="Unassembled WGS sequence"/>
</dbReference>
<accession>A0A4V1IU71</accession>
<evidence type="ECO:0000313" key="4">
    <source>
        <dbReference type="Proteomes" id="UP000274922"/>
    </source>
</evidence>
<sequence>MARHLGLVMAMVFLLIAAIAAVLVDAKNLSPALLPIKTSTTAEVARFWEDNVVRDPFPPQFSLLLISSEVEDSFGSMEEFLGILGTQYPIGLNLDIMHAWNELRSSMHTLDVKTYAEFNTWLFLLHVTLRVLLHPENTWYSPLLLPASSNSKSEAVGKLFSAMKERENYAVQYRRAREASKRLENFPSDVEPLFKADEKVDEQAISYLLGPEPDNFSLVPSLRPSSEPITAGDVADDRPLPGAGYLDENTLVLVFRYAVMMECVAAIESKLREQPKDARDTAVQKKVAKLRLHAYKVFLLLFEMTRRSSLPLSLDDFHAQYPSQKLASMFSSYPVTEVSEHDQNRPDDTRDPEPVRLVDTMDDNIFPTLSEIVVRPPGGYVQNLDSDFATTSQQTTAHTKPLLAVDVLDLDGGLRYDWKPDNTLGGLMEEVAFEISATILSDADKLLSELTQRAPTKRKPTKLSWSADMRMPFEYVMAFCYAKARGVQPDYRQFTEKRKQLLPKEMKHLMDVIAKDREATEIHNRKLESVKMQGLTLPWQAAGNADRRPIRLPRITVTNSATKPSLEFDRHRVSPPPQSQSSMLTALLTEGPRAPPDAGDPGAVALPPSEGEATAGSPLDPESEPHTSTNAITDPVLKPNSKARPKPKPRTKPKTTLGNLTRRVRPR</sequence>
<organism evidence="3 4">
    <name type="scientific">Caulochytrium protostelioides</name>
    <dbReference type="NCBI Taxonomy" id="1555241"/>
    <lineage>
        <taxon>Eukaryota</taxon>
        <taxon>Fungi</taxon>
        <taxon>Fungi incertae sedis</taxon>
        <taxon>Chytridiomycota</taxon>
        <taxon>Chytridiomycota incertae sedis</taxon>
        <taxon>Chytridiomycetes</taxon>
        <taxon>Caulochytriales</taxon>
        <taxon>Caulochytriaceae</taxon>
        <taxon>Caulochytrium</taxon>
    </lineage>
</organism>
<feature type="compositionally biased region" description="Basic residues" evidence="1">
    <location>
        <begin position="641"/>
        <end position="653"/>
    </location>
</feature>
<evidence type="ECO:0000256" key="1">
    <source>
        <dbReference type="SAM" id="MobiDB-lite"/>
    </source>
</evidence>
<dbReference type="EMBL" id="ML014278">
    <property type="protein sequence ID" value="RKO99538.1"/>
    <property type="molecule type" value="Genomic_DNA"/>
</dbReference>
<evidence type="ECO:0000313" key="3">
    <source>
        <dbReference type="EMBL" id="RKO99538.1"/>
    </source>
</evidence>
<keyword evidence="2" id="KW-0732">Signal</keyword>
<feature type="region of interest" description="Disordered" evidence="1">
    <location>
        <begin position="554"/>
        <end position="667"/>
    </location>
</feature>
<gene>
    <name evidence="3" type="ORF">CXG81DRAFT_20393</name>
</gene>
<feature type="chain" id="PRO_5020359677" evidence="2">
    <location>
        <begin position="27"/>
        <end position="667"/>
    </location>
</feature>
<name>A0A4V1IU71_9FUNG</name>
<reference evidence="4" key="1">
    <citation type="journal article" date="2018" name="Nat. Microbiol.">
        <title>Leveraging single-cell genomics to expand the fungal tree of life.</title>
        <authorList>
            <person name="Ahrendt S.R."/>
            <person name="Quandt C.A."/>
            <person name="Ciobanu D."/>
            <person name="Clum A."/>
            <person name="Salamov A."/>
            <person name="Andreopoulos B."/>
            <person name="Cheng J.F."/>
            <person name="Woyke T."/>
            <person name="Pelin A."/>
            <person name="Henrissat B."/>
            <person name="Reynolds N.K."/>
            <person name="Benny G.L."/>
            <person name="Smith M.E."/>
            <person name="James T.Y."/>
            <person name="Grigoriev I.V."/>
        </authorList>
    </citation>
    <scope>NUCLEOTIDE SEQUENCE [LARGE SCALE GENOMIC DNA]</scope>
    <source>
        <strain evidence="4">ATCC 52028</strain>
    </source>
</reference>
<dbReference type="AlphaFoldDB" id="A0A4V1IU71"/>